<feature type="region of interest" description="Disordered" evidence="1">
    <location>
        <begin position="1"/>
        <end position="24"/>
    </location>
</feature>
<sequence>MPADSKMDSLLAKTEPNSDSGSTSVITYLRKGNKLLYSISQKRGARMCERNNSTDTKVREEGGQEVFQAPE</sequence>
<dbReference type="EMBL" id="LSYS01003169">
    <property type="protein sequence ID" value="OPJ83773.1"/>
    <property type="molecule type" value="Genomic_DNA"/>
</dbReference>
<organism evidence="2 3">
    <name type="scientific">Patagioenas fasciata monilis</name>
    <dbReference type="NCBI Taxonomy" id="372326"/>
    <lineage>
        <taxon>Eukaryota</taxon>
        <taxon>Metazoa</taxon>
        <taxon>Chordata</taxon>
        <taxon>Craniata</taxon>
        <taxon>Vertebrata</taxon>
        <taxon>Euteleostomi</taxon>
        <taxon>Archelosauria</taxon>
        <taxon>Archosauria</taxon>
        <taxon>Dinosauria</taxon>
        <taxon>Saurischia</taxon>
        <taxon>Theropoda</taxon>
        <taxon>Coelurosauria</taxon>
        <taxon>Aves</taxon>
        <taxon>Neognathae</taxon>
        <taxon>Neoaves</taxon>
        <taxon>Columbimorphae</taxon>
        <taxon>Columbiformes</taxon>
        <taxon>Columbidae</taxon>
        <taxon>Patagioenas</taxon>
    </lineage>
</organism>
<comment type="caution">
    <text evidence="2">The sequence shown here is derived from an EMBL/GenBank/DDBJ whole genome shotgun (WGS) entry which is preliminary data.</text>
</comment>
<name>A0A1V4KHE2_PATFA</name>
<evidence type="ECO:0000256" key="1">
    <source>
        <dbReference type="SAM" id="MobiDB-lite"/>
    </source>
</evidence>
<feature type="region of interest" description="Disordered" evidence="1">
    <location>
        <begin position="47"/>
        <end position="71"/>
    </location>
</feature>
<feature type="compositionally biased region" description="Polar residues" evidence="1">
    <location>
        <begin position="15"/>
        <end position="24"/>
    </location>
</feature>
<gene>
    <name evidence="2" type="ORF">AV530_006604</name>
</gene>
<proteinExistence type="predicted"/>
<accession>A0A1V4KHE2</accession>
<protein>
    <submittedName>
        <fullName evidence="2">Uncharacterized protein</fullName>
    </submittedName>
</protein>
<keyword evidence="3" id="KW-1185">Reference proteome</keyword>
<evidence type="ECO:0000313" key="2">
    <source>
        <dbReference type="EMBL" id="OPJ83773.1"/>
    </source>
</evidence>
<evidence type="ECO:0000313" key="3">
    <source>
        <dbReference type="Proteomes" id="UP000190648"/>
    </source>
</evidence>
<dbReference type="OrthoDB" id="9219298at2759"/>
<dbReference type="Proteomes" id="UP000190648">
    <property type="component" value="Unassembled WGS sequence"/>
</dbReference>
<dbReference type="AlphaFoldDB" id="A0A1V4KHE2"/>
<reference evidence="2 3" key="1">
    <citation type="submission" date="2016-02" db="EMBL/GenBank/DDBJ databases">
        <title>Band-tailed pigeon sequencing and assembly.</title>
        <authorList>
            <person name="Soares A.E."/>
            <person name="Novak B.J."/>
            <person name="Rice E.S."/>
            <person name="O'Connell B."/>
            <person name="Chang D."/>
            <person name="Weber S."/>
            <person name="Shapiro B."/>
        </authorList>
    </citation>
    <scope>NUCLEOTIDE SEQUENCE [LARGE SCALE GENOMIC DNA]</scope>
    <source>
        <strain evidence="2">BTP2013</strain>
        <tissue evidence="2">Blood</tissue>
    </source>
</reference>